<keyword evidence="4" id="KW-1185">Reference proteome</keyword>
<comment type="caution">
    <text evidence="3">The sequence shown here is derived from an EMBL/GenBank/DDBJ whole genome shotgun (WGS) entry which is preliminary data.</text>
</comment>
<dbReference type="InterPro" id="IPR036533">
    <property type="entry name" value="BAG_dom_sf"/>
</dbReference>
<dbReference type="Gene3D" id="1.20.58.120">
    <property type="entry name" value="BAG domain"/>
    <property type="match status" value="1"/>
</dbReference>
<accession>A0A2S5BH44</accession>
<feature type="compositionally biased region" description="Basic and acidic residues" evidence="1">
    <location>
        <begin position="58"/>
        <end position="69"/>
    </location>
</feature>
<dbReference type="Proteomes" id="UP000237144">
    <property type="component" value="Unassembled WGS sequence"/>
</dbReference>
<feature type="compositionally biased region" description="Polar residues" evidence="1">
    <location>
        <begin position="349"/>
        <end position="366"/>
    </location>
</feature>
<reference evidence="3 4" key="1">
    <citation type="journal article" date="2018" name="Front. Microbiol.">
        <title>Prospects for Fungal Bioremediation of Acidic Radioactive Waste Sites: Characterization and Genome Sequence of Rhodotorula taiwanensis MD1149.</title>
        <authorList>
            <person name="Tkavc R."/>
            <person name="Matrosova V.Y."/>
            <person name="Grichenko O.E."/>
            <person name="Gostincar C."/>
            <person name="Volpe R.P."/>
            <person name="Klimenkova P."/>
            <person name="Gaidamakova E.K."/>
            <person name="Zhou C.E."/>
            <person name="Stewart B.J."/>
            <person name="Lyman M.G."/>
            <person name="Malfatti S.A."/>
            <person name="Rubinfeld B."/>
            <person name="Courtot M."/>
            <person name="Singh J."/>
            <person name="Dalgard C.L."/>
            <person name="Hamilton T."/>
            <person name="Frey K.G."/>
            <person name="Gunde-Cimerman N."/>
            <person name="Dugan L."/>
            <person name="Daly M.J."/>
        </authorList>
    </citation>
    <scope>NUCLEOTIDE SEQUENCE [LARGE SCALE GENOMIC DNA]</scope>
    <source>
        <strain evidence="3 4">MD1149</strain>
    </source>
</reference>
<dbReference type="GO" id="GO:0051087">
    <property type="term" value="F:protein-folding chaperone binding"/>
    <property type="evidence" value="ECO:0007669"/>
    <property type="project" value="InterPro"/>
</dbReference>
<sequence>MFPTYGSSNPSRSRSQPPPVQRRTARAAQGPSATASSHPSLPRKAPKQGGPGSVPVQKEPEPVDERTQRLQELDRLAARFAELERDFSPPRPAQLAFQGRATPSAPKLEYNSTNAPVHAYEEGLTRLLTELDGVESGGDVEVRSRRKALASRVEGEAQRVEKWRREVFEAKQAGKDAPEWHKVARDESGAASKPAASSSSQSAASAGGIGAAAASPTDASVSAKDSGQSRPAAEEDEEPETPVDEVVYHAHEPPASRTRQNAPMRHGDEAPRRAAGAPTDLPPAVPPTQKAGRDIPMCQAEDGDEEEPWTSADERDMRTRSPRARVPSAPSQHRPRVSNNEQLSDRQRSSQAGSSHARSPERQQQPPGRRAPLDPFEALFGGGSLGGRGDDYPQRSQPQRSPPGRREVPSRYATYGDDEDDYDPTPGGEYVLDPRTGNYDPRSRVPWYAHGYPRERDLGGYGAGVGGGIRGGGGPYYARNGGQGQRGPGYFTPESDYASRRGASPFGGFGW</sequence>
<evidence type="ECO:0000256" key="1">
    <source>
        <dbReference type="SAM" id="MobiDB-lite"/>
    </source>
</evidence>
<feature type="compositionally biased region" description="Low complexity" evidence="1">
    <location>
        <begin position="189"/>
        <end position="215"/>
    </location>
</feature>
<evidence type="ECO:0000259" key="2">
    <source>
        <dbReference type="Pfam" id="PF02179"/>
    </source>
</evidence>
<feature type="compositionally biased region" description="Polar residues" evidence="1">
    <location>
        <begin position="217"/>
        <end position="229"/>
    </location>
</feature>
<organism evidence="3 4">
    <name type="scientific">Rhodotorula taiwanensis</name>
    <dbReference type="NCBI Taxonomy" id="741276"/>
    <lineage>
        <taxon>Eukaryota</taxon>
        <taxon>Fungi</taxon>
        <taxon>Dikarya</taxon>
        <taxon>Basidiomycota</taxon>
        <taxon>Pucciniomycotina</taxon>
        <taxon>Microbotryomycetes</taxon>
        <taxon>Sporidiobolales</taxon>
        <taxon>Sporidiobolaceae</taxon>
        <taxon>Rhodotorula</taxon>
    </lineage>
</organism>
<dbReference type="EMBL" id="PJQD01000008">
    <property type="protein sequence ID" value="POY76090.1"/>
    <property type="molecule type" value="Genomic_DNA"/>
</dbReference>
<evidence type="ECO:0000313" key="4">
    <source>
        <dbReference type="Proteomes" id="UP000237144"/>
    </source>
</evidence>
<protein>
    <recommendedName>
        <fullName evidence="2">BAG domain-containing protein</fullName>
    </recommendedName>
</protein>
<dbReference type="OrthoDB" id="333905at2759"/>
<feature type="compositionally biased region" description="Basic and acidic residues" evidence="1">
    <location>
        <begin position="170"/>
        <end position="188"/>
    </location>
</feature>
<feature type="compositionally biased region" description="Gly residues" evidence="1">
    <location>
        <begin position="476"/>
        <end position="487"/>
    </location>
</feature>
<name>A0A2S5BH44_9BASI</name>
<dbReference type="AlphaFoldDB" id="A0A2S5BH44"/>
<feature type="domain" description="BAG" evidence="2">
    <location>
        <begin position="113"/>
        <end position="161"/>
    </location>
</feature>
<evidence type="ECO:0000313" key="3">
    <source>
        <dbReference type="EMBL" id="POY76090.1"/>
    </source>
</evidence>
<dbReference type="Pfam" id="PF02179">
    <property type="entry name" value="BAG"/>
    <property type="match status" value="1"/>
</dbReference>
<proteinExistence type="predicted"/>
<feature type="region of interest" description="Disordered" evidence="1">
    <location>
        <begin position="1"/>
        <end position="69"/>
    </location>
</feature>
<dbReference type="InterPro" id="IPR003103">
    <property type="entry name" value="BAG_domain"/>
</dbReference>
<gene>
    <name evidence="3" type="ORF">BMF94_0813</name>
</gene>
<dbReference type="SUPFAM" id="SSF63491">
    <property type="entry name" value="BAG domain"/>
    <property type="match status" value="1"/>
</dbReference>
<dbReference type="STRING" id="741276.A0A2S5BH44"/>
<feature type="compositionally biased region" description="Acidic residues" evidence="1">
    <location>
        <begin position="234"/>
        <end position="243"/>
    </location>
</feature>
<feature type="region of interest" description="Disordered" evidence="1">
    <location>
        <begin position="170"/>
        <end position="444"/>
    </location>
</feature>
<feature type="region of interest" description="Disordered" evidence="1">
    <location>
        <begin position="83"/>
        <end position="114"/>
    </location>
</feature>
<feature type="region of interest" description="Disordered" evidence="1">
    <location>
        <begin position="476"/>
        <end position="511"/>
    </location>
</feature>